<organism evidence="1 2">
    <name type="scientific">Purpureocillium lilacinum</name>
    <name type="common">Paecilomyces lilacinus</name>
    <dbReference type="NCBI Taxonomy" id="33203"/>
    <lineage>
        <taxon>Eukaryota</taxon>
        <taxon>Fungi</taxon>
        <taxon>Dikarya</taxon>
        <taxon>Ascomycota</taxon>
        <taxon>Pezizomycotina</taxon>
        <taxon>Sordariomycetes</taxon>
        <taxon>Hypocreomycetidae</taxon>
        <taxon>Hypocreales</taxon>
        <taxon>Ophiocordycipitaceae</taxon>
        <taxon>Purpureocillium</taxon>
    </lineage>
</organism>
<reference evidence="1" key="1">
    <citation type="submission" date="2024-12" db="EMBL/GenBank/DDBJ databases">
        <title>Comparative genomics and development of molecular markers within Purpureocillium lilacinum and among Purpureocillium species.</title>
        <authorList>
            <person name="Yeh Z.-Y."/>
            <person name="Ni N.-T."/>
            <person name="Lo P.-H."/>
            <person name="Mushyakhwo K."/>
            <person name="Lin C.-F."/>
            <person name="Nai Y.-S."/>
        </authorList>
    </citation>
    <scope>NUCLEOTIDE SEQUENCE</scope>
    <source>
        <strain evidence="1">NCHU-NPUST-175</strain>
    </source>
</reference>
<dbReference type="Proteomes" id="UP001638806">
    <property type="component" value="Unassembled WGS sequence"/>
</dbReference>
<gene>
    <name evidence="1" type="ORF">ACCO45_006766</name>
</gene>
<evidence type="ECO:0000313" key="2">
    <source>
        <dbReference type="Proteomes" id="UP001638806"/>
    </source>
</evidence>
<protein>
    <submittedName>
        <fullName evidence="1">Uncharacterized protein</fullName>
    </submittedName>
</protein>
<evidence type="ECO:0000313" key="1">
    <source>
        <dbReference type="EMBL" id="KAL3958604.1"/>
    </source>
</evidence>
<sequence length="335" mass="36323">MALSSSPPGKSRRPPAVRQPQQTVASCAALVCCPLRHGQHLLASPRGTDLYSHKRQRLPLEDEGPKEGAEDDAHDDVNVEVHGQLWSCQQPKRALSGQKPADTYQHEKVRDRELEKVQEGADRLLEDVGPEGRHDGRTDTAGGGGDRRGSVLATDGAAVGTCALVLGDVLADEEAVELLDGAADELERHGEEEDADAGTGEHAARGDVPLAREEARVDGVEVEEHLQRRLPVSKRSGHVSDDGFGHLTEILQLLPPPMPMPPMSWPAWAPEVVAGMSMDMVGDMEPMVPVMVAWSIAARARLVLSLLTRWSPRGSVLQKEDGRVILVCVPWEGRR</sequence>
<comment type="caution">
    <text evidence="1">The sequence shown here is derived from an EMBL/GenBank/DDBJ whole genome shotgun (WGS) entry which is preliminary data.</text>
</comment>
<keyword evidence="2" id="KW-1185">Reference proteome</keyword>
<name>A0ACC4DSU3_PURLI</name>
<dbReference type="EMBL" id="JBGNUJ010000006">
    <property type="protein sequence ID" value="KAL3958604.1"/>
    <property type="molecule type" value="Genomic_DNA"/>
</dbReference>
<accession>A0ACC4DSU3</accession>
<proteinExistence type="predicted"/>